<gene>
    <name evidence="2" type="ORF">IAC44_04805</name>
</gene>
<organism evidence="2 3">
    <name type="scientific">Candidatus Merdimorpha stercoravium</name>
    <dbReference type="NCBI Taxonomy" id="2840863"/>
    <lineage>
        <taxon>Bacteria</taxon>
        <taxon>Pseudomonadati</taxon>
        <taxon>Bacteroidota</taxon>
        <taxon>Flavobacteriia</taxon>
        <taxon>Flavobacteriales</taxon>
        <taxon>Candidatus Merdimorpha</taxon>
    </lineage>
</organism>
<dbReference type="EMBL" id="DVLY01000113">
    <property type="protein sequence ID" value="HIT98141.1"/>
    <property type="molecule type" value="Genomic_DNA"/>
</dbReference>
<evidence type="ECO:0000313" key="2">
    <source>
        <dbReference type="EMBL" id="HIT98141.1"/>
    </source>
</evidence>
<sequence length="110" mass="12504">MSDSPLIYLRRFSFRPISAKPERHTVFPSVCATTKSYLQCYGSFALFLAGKYENYSELFKEFFHFFSSSHFLLREKRPDKAPAAPFAEGKCAREAASVPPPAATWRDDAP</sequence>
<dbReference type="Proteomes" id="UP000824161">
    <property type="component" value="Unassembled WGS sequence"/>
</dbReference>
<proteinExistence type="predicted"/>
<protein>
    <submittedName>
        <fullName evidence="2">Uncharacterized protein</fullName>
    </submittedName>
</protein>
<evidence type="ECO:0000256" key="1">
    <source>
        <dbReference type="SAM" id="MobiDB-lite"/>
    </source>
</evidence>
<accession>A0A9D1H9W1</accession>
<name>A0A9D1H9W1_9FLAO</name>
<evidence type="ECO:0000313" key="3">
    <source>
        <dbReference type="Proteomes" id="UP000824161"/>
    </source>
</evidence>
<reference evidence="2" key="2">
    <citation type="journal article" date="2021" name="PeerJ">
        <title>Extensive microbial diversity within the chicken gut microbiome revealed by metagenomics and culture.</title>
        <authorList>
            <person name="Gilroy R."/>
            <person name="Ravi A."/>
            <person name="Getino M."/>
            <person name="Pursley I."/>
            <person name="Horton D.L."/>
            <person name="Alikhan N.F."/>
            <person name="Baker D."/>
            <person name="Gharbi K."/>
            <person name="Hall N."/>
            <person name="Watson M."/>
            <person name="Adriaenssens E.M."/>
            <person name="Foster-Nyarko E."/>
            <person name="Jarju S."/>
            <person name="Secka A."/>
            <person name="Antonio M."/>
            <person name="Oren A."/>
            <person name="Chaudhuri R.R."/>
            <person name="La Ragione R."/>
            <person name="Hildebrand F."/>
            <person name="Pallen M.J."/>
        </authorList>
    </citation>
    <scope>NUCLEOTIDE SEQUENCE</scope>
    <source>
        <strain evidence="2">1383</strain>
    </source>
</reference>
<feature type="region of interest" description="Disordered" evidence="1">
    <location>
        <begin position="91"/>
        <end position="110"/>
    </location>
</feature>
<comment type="caution">
    <text evidence="2">The sequence shown here is derived from an EMBL/GenBank/DDBJ whole genome shotgun (WGS) entry which is preliminary data.</text>
</comment>
<dbReference type="AlphaFoldDB" id="A0A9D1H9W1"/>
<reference evidence="2" key="1">
    <citation type="submission" date="2020-10" db="EMBL/GenBank/DDBJ databases">
        <authorList>
            <person name="Gilroy R."/>
        </authorList>
    </citation>
    <scope>NUCLEOTIDE SEQUENCE</scope>
    <source>
        <strain evidence="2">1383</strain>
    </source>
</reference>